<dbReference type="Pfam" id="PF01212">
    <property type="entry name" value="Beta_elim_lyase"/>
    <property type="match status" value="1"/>
</dbReference>
<keyword evidence="11" id="KW-0539">Nucleus</keyword>
<feature type="compositionally biased region" description="Low complexity" evidence="12">
    <location>
        <begin position="182"/>
        <end position="195"/>
    </location>
</feature>
<dbReference type="GO" id="GO:0005829">
    <property type="term" value="C:cytosol"/>
    <property type="evidence" value="ECO:0007669"/>
    <property type="project" value="TreeGrafter"/>
</dbReference>
<keyword evidence="10" id="KW-0456">Lyase</keyword>
<evidence type="ECO:0000259" key="13">
    <source>
        <dbReference type="PROSITE" id="PS50073"/>
    </source>
</evidence>
<dbReference type="PANTHER" id="PTHR48097">
    <property type="entry name" value="L-THREONINE ALDOLASE-RELATED"/>
    <property type="match status" value="1"/>
</dbReference>
<comment type="caution">
    <text evidence="14">The sequence shown here is derived from an EMBL/GenBank/DDBJ whole genome shotgun (WGS) entry which is preliminary data.</text>
</comment>
<dbReference type="OrthoDB" id="10261951at2759"/>
<keyword evidence="6" id="KW-0663">Pyridoxal phosphate</keyword>
<evidence type="ECO:0000256" key="2">
    <source>
        <dbReference type="ARBA" id="ARBA00004123"/>
    </source>
</evidence>
<dbReference type="Gene3D" id="3.90.1150.10">
    <property type="entry name" value="Aspartate Aminotransferase, domain 1"/>
    <property type="match status" value="1"/>
</dbReference>
<dbReference type="InterPro" id="IPR036395">
    <property type="entry name" value="Cu_fist_DNA-bd_dom_sf"/>
</dbReference>
<name>A0A261Y762_9FUNG</name>
<evidence type="ECO:0000313" key="14">
    <source>
        <dbReference type="EMBL" id="OZJ06480.1"/>
    </source>
</evidence>
<dbReference type="Pfam" id="PF00649">
    <property type="entry name" value="Copper-fist"/>
    <property type="match status" value="1"/>
</dbReference>
<dbReference type="GO" id="GO:0008732">
    <property type="term" value="F:L-allo-threonine aldolase activity"/>
    <property type="evidence" value="ECO:0007669"/>
    <property type="project" value="TreeGrafter"/>
</dbReference>
<dbReference type="PROSITE" id="PS50073">
    <property type="entry name" value="COPPER_FIST_2"/>
    <property type="match status" value="1"/>
</dbReference>
<dbReference type="FunFam" id="3.90.430.10:FF:000001">
    <property type="entry name" value="Copper fist DNA-binding protein"/>
    <property type="match status" value="1"/>
</dbReference>
<gene>
    <name evidence="14" type="ORF">BZG36_00578</name>
</gene>
<dbReference type="AlphaFoldDB" id="A0A261Y762"/>
<dbReference type="SUPFAM" id="SSF57879">
    <property type="entry name" value="Zinc domain conserved in yeast copper-regulated transcription factors"/>
    <property type="match status" value="1"/>
</dbReference>
<evidence type="ECO:0000256" key="9">
    <source>
        <dbReference type="ARBA" id="ARBA00023163"/>
    </source>
</evidence>
<dbReference type="InterPro" id="IPR001083">
    <property type="entry name" value="Cu_fist_DNA-bd_dom"/>
</dbReference>
<feature type="region of interest" description="Disordered" evidence="12">
    <location>
        <begin position="136"/>
        <end position="196"/>
    </location>
</feature>
<dbReference type="PRINTS" id="PR00617">
    <property type="entry name" value="COPPERFIST"/>
</dbReference>
<comment type="cofactor">
    <cofactor evidence="1">
        <name>pyridoxal 5'-phosphate</name>
        <dbReference type="ChEBI" id="CHEBI:597326"/>
    </cofactor>
</comment>
<dbReference type="GO" id="GO:0006545">
    <property type="term" value="P:glycine biosynthetic process"/>
    <property type="evidence" value="ECO:0007669"/>
    <property type="project" value="TreeGrafter"/>
</dbReference>
<keyword evidence="7" id="KW-0186">Copper</keyword>
<evidence type="ECO:0000256" key="4">
    <source>
        <dbReference type="ARBA" id="ARBA00022723"/>
    </source>
</evidence>
<evidence type="ECO:0000256" key="12">
    <source>
        <dbReference type="SAM" id="MobiDB-lite"/>
    </source>
</evidence>
<comment type="subcellular location">
    <subcellularLocation>
        <location evidence="2">Nucleus</location>
    </subcellularLocation>
</comment>
<organism evidence="14 15">
    <name type="scientific">Bifiguratus adelaidae</name>
    <dbReference type="NCBI Taxonomy" id="1938954"/>
    <lineage>
        <taxon>Eukaryota</taxon>
        <taxon>Fungi</taxon>
        <taxon>Fungi incertae sedis</taxon>
        <taxon>Mucoromycota</taxon>
        <taxon>Mucoromycotina</taxon>
        <taxon>Endogonomycetes</taxon>
        <taxon>Endogonales</taxon>
        <taxon>Endogonales incertae sedis</taxon>
        <taxon>Bifiguratus</taxon>
    </lineage>
</organism>
<dbReference type="GO" id="GO:0003677">
    <property type="term" value="F:DNA binding"/>
    <property type="evidence" value="ECO:0007669"/>
    <property type="project" value="InterPro"/>
</dbReference>
<evidence type="ECO:0000256" key="6">
    <source>
        <dbReference type="ARBA" id="ARBA00022898"/>
    </source>
</evidence>
<dbReference type="Gene3D" id="3.90.430.10">
    <property type="entry name" value="Copper fist DNA-binding domain"/>
    <property type="match status" value="1"/>
</dbReference>
<dbReference type="Gene3D" id="3.40.640.10">
    <property type="entry name" value="Type I PLP-dependent aspartate aminotransferase-like (Major domain)"/>
    <property type="match status" value="1"/>
</dbReference>
<evidence type="ECO:0000256" key="7">
    <source>
        <dbReference type="ARBA" id="ARBA00023008"/>
    </source>
</evidence>
<reference evidence="14 15" key="1">
    <citation type="journal article" date="2017" name="Mycologia">
        <title>Bifiguratus adelaidae, gen. et sp. nov., a new member of Mucoromycotina in endophytic and soil-dwelling habitats.</title>
        <authorList>
            <person name="Torres-Cruz T.J."/>
            <person name="Billingsley Tobias T.L."/>
            <person name="Almatruk M."/>
            <person name="Hesse C."/>
            <person name="Kuske C.R."/>
            <person name="Desiro A."/>
            <person name="Benucci G.M."/>
            <person name="Bonito G."/>
            <person name="Stajich J.E."/>
            <person name="Dunlap C."/>
            <person name="Arnold A.E."/>
            <person name="Porras-Alfaro A."/>
        </authorList>
    </citation>
    <scope>NUCLEOTIDE SEQUENCE [LARGE SCALE GENOMIC DNA]</scope>
    <source>
        <strain evidence="14 15">AZ0501</strain>
    </source>
</reference>
<comment type="similarity">
    <text evidence="3">Belongs to the threonine aldolase family.</text>
</comment>
<evidence type="ECO:0000256" key="1">
    <source>
        <dbReference type="ARBA" id="ARBA00001933"/>
    </source>
</evidence>
<dbReference type="InterPro" id="IPR015421">
    <property type="entry name" value="PyrdxlP-dep_Trfase_major"/>
</dbReference>
<evidence type="ECO:0000256" key="8">
    <source>
        <dbReference type="ARBA" id="ARBA00023015"/>
    </source>
</evidence>
<evidence type="ECO:0000256" key="3">
    <source>
        <dbReference type="ARBA" id="ARBA00006966"/>
    </source>
</evidence>
<sequence length="668" mass="73277">MVVIIRNLKYACQPCIRGHRVARCKHLDRTLLQLRKRGRPIKKCAQCGGLHVSNKINILSRCRPGNHNHVEGCNCQVELSAICFLPDSNRYTQHPARCNDPALIKKFYGEEGPVHVTVQTKGPGINDIGEYIIENVDDGSDDDMEGTKDKQTKSNRSASLETTPTQETSPSLSDASHAKQNASTASGTLSTLSSSEMTPLDFSPFVKEQGISAVGVDPAMVLVPDLSTLAAWSNDVSPMEKQQKLLPDDTSYWETMLQLQQQQPGLDTNTLPTQALGTPTAHLDLDLTVLENEASGDYGTAMTGTTFLPQADFDLLYAQLALDFQQNFPMAPSDTVTVPTETMFEVMKKASLGDDEDESTNALEQYVAQLAGHEAGMFSCTGTMSNQIAVRTHLTHPPHSVLCDYRSHVYIHEAGGIAFHSQAQVTPVVPKNGHHLTLEDIKPNVIGFDHHNAPTRLISLENTLNGTVMPLEEIKRISEYARANNLLLHCDGARLWHASTATNTPLSEYGKHFDSISLCLSKGIGAPIGTVLVGSEAFIRKARHFRKLFGGGWRQSGPLADAAKWGLDNVWPLFPEIHERTKGFAARLEAEGLKIFIPVETNMVFVDTSDAFPAERLVQALRDQGVVIQEANDQIRLVVHWQIDDACLDTIVETVRSLKANGPVHMAA</sequence>
<dbReference type="SUPFAM" id="SSF53383">
    <property type="entry name" value="PLP-dependent transferases"/>
    <property type="match status" value="1"/>
</dbReference>
<dbReference type="Proteomes" id="UP000242875">
    <property type="component" value="Unassembled WGS sequence"/>
</dbReference>
<keyword evidence="15" id="KW-1185">Reference proteome</keyword>
<dbReference type="GO" id="GO:0003700">
    <property type="term" value="F:DNA-binding transcription factor activity"/>
    <property type="evidence" value="ECO:0007669"/>
    <property type="project" value="InterPro"/>
</dbReference>
<dbReference type="InterPro" id="IPR023603">
    <property type="entry name" value="Low_specificity_L-TA-like"/>
</dbReference>
<dbReference type="FunFam" id="3.40.640.10:FF:000030">
    <property type="entry name" value="Low-specificity L-threonine aldolase"/>
    <property type="match status" value="1"/>
</dbReference>
<dbReference type="InterPro" id="IPR015424">
    <property type="entry name" value="PyrdxlP-dep_Trfase"/>
</dbReference>
<feature type="domain" description="Copper-fist" evidence="13">
    <location>
        <begin position="2"/>
        <end position="41"/>
    </location>
</feature>
<feature type="compositionally biased region" description="Polar residues" evidence="12">
    <location>
        <begin position="154"/>
        <end position="181"/>
    </location>
</feature>
<dbReference type="PANTHER" id="PTHR48097:SF9">
    <property type="entry name" value="L-THREONINE ALDOLASE"/>
    <property type="match status" value="1"/>
</dbReference>
<accession>A0A261Y762</accession>
<dbReference type="GO" id="GO:0005507">
    <property type="term" value="F:copper ion binding"/>
    <property type="evidence" value="ECO:0007669"/>
    <property type="project" value="InterPro"/>
</dbReference>
<dbReference type="SMART" id="SM00412">
    <property type="entry name" value="Cu_FIST"/>
    <property type="match status" value="1"/>
</dbReference>
<proteinExistence type="inferred from homology"/>
<protein>
    <recommendedName>
        <fullName evidence="13">Copper-fist domain-containing protein</fullName>
    </recommendedName>
</protein>
<keyword evidence="4" id="KW-0479">Metal-binding</keyword>
<evidence type="ECO:0000313" key="15">
    <source>
        <dbReference type="Proteomes" id="UP000242875"/>
    </source>
</evidence>
<dbReference type="InterPro" id="IPR001597">
    <property type="entry name" value="ArAA_b-elim_lyase/Thr_aldolase"/>
</dbReference>
<dbReference type="GO" id="GO:0005634">
    <property type="term" value="C:nucleus"/>
    <property type="evidence" value="ECO:0007669"/>
    <property type="project" value="UniProtKB-SubCell"/>
</dbReference>
<dbReference type="EMBL" id="MVBO01000003">
    <property type="protein sequence ID" value="OZJ06480.1"/>
    <property type="molecule type" value="Genomic_DNA"/>
</dbReference>
<dbReference type="InterPro" id="IPR015422">
    <property type="entry name" value="PyrdxlP-dep_Trfase_small"/>
</dbReference>
<evidence type="ECO:0000256" key="5">
    <source>
        <dbReference type="ARBA" id="ARBA00022833"/>
    </source>
</evidence>
<dbReference type="GO" id="GO:0006567">
    <property type="term" value="P:L-threonine catabolic process"/>
    <property type="evidence" value="ECO:0007669"/>
    <property type="project" value="TreeGrafter"/>
</dbReference>
<dbReference type="NCBIfam" id="NF041359">
    <property type="entry name" value="GntG_guanitoxin"/>
    <property type="match status" value="1"/>
</dbReference>
<keyword evidence="9" id="KW-0804">Transcription</keyword>
<evidence type="ECO:0000256" key="10">
    <source>
        <dbReference type="ARBA" id="ARBA00023239"/>
    </source>
</evidence>
<keyword evidence="5" id="KW-0862">Zinc</keyword>
<keyword evidence="8" id="KW-0805">Transcription regulation</keyword>
<dbReference type="SMART" id="SM01090">
    <property type="entry name" value="Copper-fist"/>
    <property type="match status" value="1"/>
</dbReference>
<evidence type="ECO:0000256" key="11">
    <source>
        <dbReference type="ARBA" id="ARBA00023242"/>
    </source>
</evidence>